<feature type="non-terminal residue" evidence="1">
    <location>
        <position position="1"/>
    </location>
</feature>
<evidence type="ECO:0000313" key="1">
    <source>
        <dbReference type="EMBL" id="SVD48516.1"/>
    </source>
</evidence>
<proteinExistence type="predicted"/>
<protein>
    <submittedName>
        <fullName evidence="1">Uncharacterized protein</fullName>
    </submittedName>
</protein>
<name>A0A382VPK7_9ZZZZ</name>
<dbReference type="EMBL" id="UINC01153672">
    <property type="protein sequence ID" value="SVD48516.1"/>
    <property type="molecule type" value="Genomic_DNA"/>
</dbReference>
<accession>A0A382VPK7</accession>
<gene>
    <name evidence="1" type="ORF">METZ01_LOCUS401370</name>
</gene>
<dbReference type="AlphaFoldDB" id="A0A382VPK7"/>
<organism evidence="1">
    <name type="scientific">marine metagenome</name>
    <dbReference type="NCBI Taxonomy" id="408172"/>
    <lineage>
        <taxon>unclassified sequences</taxon>
        <taxon>metagenomes</taxon>
        <taxon>ecological metagenomes</taxon>
    </lineage>
</organism>
<sequence>ELTYNPDGSITQKVKVTETVTITDEEGKKVKAERARQEFIKKVAIFPFDYNGEKEEIKWLQYGIPYGTCISLLQDEHIDLQFPNGQELGYKEFSKKLRSIGYENGTNVPLALRKKIANEIHCDFFIIGNISNDDANKVSTKLYNTENGKLISEMEINDNNIFNIIDKISMFHRKEMGIPKSHIESNTNLSSSELITEFEDAFKNNIKGILKRQYENDYEGSISFLQHAMKIDPNYCLGASSIWNSAFGQNREEHQSLLDNTMKTAIRNIYRVPDRLKFRIKIG</sequence>
<reference evidence="1" key="1">
    <citation type="submission" date="2018-05" db="EMBL/GenBank/DDBJ databases">
        <authorList>
            <person name="Lanie J.A."/>
            <person name="Ng W.-L."/>
            <person name="Kazmierczak K.M."/>
            <person name="Andrzejewski T.M."/>
            <person name="Davidsen T.M."/>
            <person name="Wayne K.J."/>
            <person name="Tettelin H."/>
            <person name="Glass J.I."/>
            <person name="Rusch D."/>
            <person name="Podicherti R."/>
            <person name="Tsui H.-C.T."/>
            <person name="Winkler M.E."/>
        </authorList>
    </citation>
    <scope>NUCLEOTIDE SEQUENCE</scope>
</reference>
<feature type="non-terminal residue" evidence="1">
    <location>
        <position position="283"/>
    </location>
</feature>